<feature type="region of interest" description="Disordered" evidence="1">
    <location>
        <begin position="1"/>
        <end position="31"/>
    </location>
</feature>
<accession>A0AAT9HH89</accession>
<evidence type="ECO:0000313" key="2">
    <source>
        <dbReference type="EMBL" id="BFO16850.1"/>
    </source>
</evidence>
<dbReference type="EMBL" id="AP035768">
    <property type="protein sequence ID" value="BFO16850.1"/>
    <property type="molecule type" value="Genomic_DNA"/>
</dbReference>
<reference evidence="2" key="1">
    <citation type="submission" date="2024-06" db="EMBL/GenBank/DDBJ databases">
        <authorList>
            <consortium name="consrtm"/>
            <person name="Uemura M."/>
            <person name="Terahara T."/>
        </authorList>
    </citation>
    <scope>NUCLEOTIDE SEQUENCE</scope>
    <source>
        <strain evidence="2">KM77-8</strain>
    </source>
</reference>
<evidence type="ECO:0000256" key="1">
    <source>
        <dbReference type="SAM" id="MobiDB-lite"/>
    </source>
</evidence>
<feature type="compositionally biased region" description="Basic and acidic residues" evidence="1">
    <location>
        <begin position="91"/>
        <end position="105"/>
    </location>
</feature>
<proteinExistence type="predicted"/>
<dbReference type="AlphaFoldDB" id="A0AAT9HH89"/>
<sequence>MERQVTASAGVGCGGDDLEQHTAGPVEDERRQQVQFVDLRAADLVRRLDGELHERGAGQQRRVGDAVVGQPGLSRDGQAAREHGAAVIGQRDGRGEQRVVERELPVRGGVPGGAGDASQKRRP</sequence>
<name>A0AAT9HH89_9ACTN</name>
<gene>
    <name evidence="2" type="ORF">SHKM778_32380</name>
</gene>
<feature type="region of interest" description="Disordered" evidence="1">
    <location>
        <begin position="52"/>
        <end position="123"/>
    </location>
</feature>
<reference evidence="2" key="2">
    <citation type="submission" date="2024-07" db="EMBL/GenBank/DDBJ databases">
        <title>Streptomyces haneummycinica sp. nov., a new antibiotic-producing actinobacterium isolated from marine sediment.</title>
        <authorList>
            <person name="Uemura M."/>
            <person name="Hamada M."/>
            <person name="Hirano S."/>
            <person name="Kobayashi K."/>
            <person name="Ohshiro T."/>
            <person name="Kobayashi T."/>
            <person name="Terahara T."/>
        </authorList>
    </citation>
    <scope>NUCLEOTIDE SEQUENCE</scope>
    <source>
        <strain evidence="2">KM77-8</strain>
    </source>
</reference>
<organism evidence="2">
    <name type="scientific">Streptomyces haneummycinicus</name>
    <dbReference type="NCBI Taxonomy" id="3074435"/>
    <lineage>
        <taxon>Bacteria</taxon>
        <taxon>Bacillati</taxon>
        <taxon>Actinomycetota</taxon>
        <taxon>Actinomycetes</taxon>
        <taxon>Kitasatosporales</taxon>
        <taxon>Streptomycetaceae</taxon>
        <taxon>Streptomyces</taxon>
    </lineage>
</organism>
<protein>
    <submittedName>
        <fullName evidence="2">Uncharacterized protein</fullName>
    </submittedName>
</protein>